<keyword evidence="6" id="KW-0276">Fatty acid metabolism</keyword>
<keyword evidence="7" id="KW-0067">ATP-binding</keyword>
<organism evidence="12">
    <name type="scientific">marine sediment metagenome</name>
    <dbReference type="NCBI Taxonomy" id="412755"/>
    <lineage>
        <taxon>unclassified sequences</taxon>
        <taxon>metagenomes</taxon>
        <taxon>ecological metagenomes</taxon>
    </lineage>
</organism>
<dbReference type="GO" id="GO:0016743">
    <property type="term" value="F:carboxyl- or carbamoyltransferase activity"/>
    <property type="evidence" value="ECO:0007669"/>
    <property type="project" value="InterPro"/>
</dbReference>
<keyword evidence="4" id="KW-0808">Transferase</keyword>
<keyword evidence="5" id="KW-0547">Nucleotide-binding</keyword>
<evidence type="ECO:0000256" key="9">
    <source>
        <dbReference type="ARBA" id="ARBA00023160"/>
    </source>
</evidence>
<dbReference type="GO" id="GO:2001295">
    <property type="term" value="P:malonyl-CoA biosynthetic process"/>
    <property type="evidence" value="ECO:0007669"/>
    <property type="project" value="UniProtKB-UniPathway"/>
</dbReference>
<dbReference type="InterPro" id="IPR029045">
    <property type="entry name" value="ClpP/crotonase-like_dom_sf"/>
</dbReference>
<comment type="pathway">
    <text evidence="1">Lipid metabolism; malonyl-CoA biosynthesis; malonyl-CoA from acetyl-CoA: step 1/1.</text>
</comment>
<evidence type="ECO:0000256" key="8">
    <source>
        <dbReference type="ARBA" id="ARBA00023098"/>
    </source>
</evidence>
<dbReference type="AlphaFoldDB" id="X1DCT4"/>
<evidence type="ECO:0000256" key="3">
    <source>
        <dbReference type="ARBA" id="ARBA00022516"/>
    </source>
</evidence>
<evidence type="ECO:0000313" key="12">
    <source>
        <dbReference type="EMBL" id="GAH06125.1"/>
    </source>
</evidence>
<evidence type="ECO:0000256" key="6">
    <source>
        <dbReference type="ARBA" id="ARBA00022832"/>
    </source>
</evidence>
<evidence type="ECO:0000259" key="11">
    <source>
        <dbReference type="PROSITE" id="PS50989"/>
    </source>
</evidence>
<gene>
    <name evidence="12" type="ORF">S01H4_59054</name>
</gene>
<dbReference type="GO" id="GO:0006633">
    <property type="term" value="P:fatty acid biosynthetic process"/>
    <property type="evidence" value="ECO:0007669"/>
    <property type="project" value="UniProtKB-KW"/>
</dbReference>
<comment type="catalytic activity">
    <reaction evidence="10">
        <text>N(6)-carboxybiotinyl-L-lysyl-[protein] + acetyl-CoA = N(6)-biotinyl-L-lysyl-[protein] + malonyl-CoA</text>
        <dbReference type="Rhea" id="RHEA:54728"/>
        <dbReference type="Rhea" id="RHEA-COMP:10505"/>
        <dbReference type="Rhea" id="RHEA-COMP:10506"/>
        <dbReference type="ChEBI" id="CHEBI:57288"/>
        <dbReference type="ChEBI" id="CHEBI:57384"/>
        <dbReference type="ChEBI" id="CHEBI:83144"/>
        <dbReference type="ChEBI" id="CHEBI:83145"/>
        <dbReference type="EC" id="2.1.3.15"/>
    </reaction>
</comment>
<dbReference type="PANTHER" id="PTHR42853">
    <property type="entry name" value="ACETYL-COENZYME A CARBOXYLASE CARBOXYL TRANSFERASE SUBUNIT ALPHA"/>
    <property type="match status" value="1"/>
</dbReference>
<keyword evidence="8" id="KW-0443">Lipid metabolism</keyword>
<dbReference type="PRINTS" id="PR01069">
    <property type="entry name" value="ACCCTRFRASEA"/>
</dbReference>
<keyword evidence="9" id="KW-0275">Fatty acid biosynthesis</keyword>
<accession>X1DCT4</accession>
<evidence type="ECO:0000256" key="1">
    <source>
        <dbReference type="ARBA" id="ARBA00004956"/>
    </source>
</evidence>
<dbReference type="GO" id="GO:0009317">
    <property type="term" value="C:acetyl-CoA carboxylase complex"/>
    <property type="evidence" value="ECO:0007669"/>
    <property type="project" value="InterPro"/>
</dbReference>
<evidence type="ECO:0000256" key="2">
    <source>
        <dbReference type="ARBA" id="ARBA00011883"/>
    </source>
</evidence>
<dbReference type="EC" id="2.1.3.15" evidence="2"/>
<dbReference type="PANTHER" id="PTHR42853:SF3">
    <property type="entry name" value="ACETYL-COENZYME A CARBOXYLASE CARBOXYL TRANSFERASE SUBUNIT ALPHA, CHLOROPLASTIC"/>
    <property type="match status" value="1"/>
</dbReference>
<proteinExistence type="predicted"/>
<evidence type="ECO:0000256" key="7">
    <source>
        <dbReference type="ARBA" id="ARBA00022840"/>
    </source>
</evidence>
<dbReference type="Gene3D" id="3.90.226.10">
    <property type="entry name" value="2-enoyl-CoA Hydratase, Chain A, domain 1"/>
    <property type="match status" value="1"/>
</dbReference>
<dbReference type="UniPathway" id="UPA00655">
    <property type="reaction ID" value="UER00711"/>
</dbReference>
<feature type="non-terminal residue" evidence="12">
    <location>
        <position position="193"/>
    </location>
</feature>
<reference evidence="12" key="1">
    <citation type="journal article" date="2014" name="Front. Microbiol.">
        <title>High frequency of phylogenetically diverse reductive dehalogenase-homologous genes in deep subseafloor sedimentary metagenomes.</title>
        <authorList>
            <person name="Kawai M."/>
            <person name="Futagami T."/>
            <person name="Toyoda A."/>
            <person name="Takaki Y."/>
            <person name="Nishi S."/>
            <person name="Hori S."/>
            <person name="Arai W."/>
            <person name="Tsubouchi T."/>
            <person name="Morono Y."/>
            <person name="Uchiyama I."/>
            <person name="Ito T."/>
            <person name="Fujiyama A."/>
            <person name="Inagaki F."/>
            <person name="Takami H."/>
        </authorList>
    </citation>
    <scope>NUCLEOTIDE SEQUENCE</scope>
    <source>
        <strain evidence="12">Expedition CK06-06</strain>
    </source>
</reference>
<dbReference type="GO" id="GO:0003989">
    <property type="term" value="F:acetyl-CoA carboxylase activity"/>
    <property type="evidence" value="ECO:0007669"/>
    <property type="project" value="InterPro"/>
</dbReference>
<evidence type="ECO:0000256" key="5">
    <source>
        <dbReference type="ARBA" id="ARBA00022741"/>
    </source>
</evidence>
<dbReference type="InterPro" id="IPR001095">
    <property type="entry name" value="Acetyl_CoA_COase_a_su"/>
</dbReference>
<protein>
    <recommendedName>
        <fullName evidence="2">acetyl-CoA carboxytransferase</fullName>
        <ecNumber evidence="2">2.1.3.15</ecNumber>
    </recommendedName>
</protein>
<feature type="domain" description="CoA carboxyltransferase C-terminal" evidence="11">
    <location>
        <begin position="8"/>
        <end position="193"/>
    </location>
</feature>
<name>X1DCT4_9ZZZZ</name>
<evidence type="ECO:0000256" key="10">
    <source>
        <dbReference type="ARBA" id="ARBA00049152"/>
    </source>
</evidence>
<sequence>MANHFYLPFERKGKIDYHQLDEYEKYQLSFHPERPKYLDYLEIFTEPELCFKSDDFGTCLIQTHRAILEIEDEQIPVMLIGQQTGPTSNYKELTKAMRNNDEMRKWNDGMPTPASYERAIKAIDAANKENRIIIIFVDTPGADPTEASEAGGIAWRIGDTIHALAEATVPTISVIMNRACSGGAIALTGCDLT</sequence>
<evidence type="ECO:0000256" key="4">
    <source>
        <dbReference type="ARBA" id="ARBA00022679"/>
    </source>
</evidence>
<dbReference type="GO" id="GO:0005524">
    <property type="term" value="F:ATP binding"/>
    <property type="evidence" value="ECO:0007669"/>
    <property type="project" value="UniProtKB-KW"/>
</dbReference>
<dbReference type="SUPFAM" id="SSF52096">
    <property type="entry name" value="ClpP/crotonase"/>
    <property type="match status" value="1"/>
</dbReference>
<keyword evidence="3" id="KW-0444">Lipid biosynthesis</keyword>
<dbReference type="Pfam" id="PF03255">
    <property type="entry name" value="ACCA"/>
    <property type="match status" value="1"/>
</dbReference>
<dbReference type="InterPro" id="IPR011763">
    <property type="entry name" value="COA_CT_C"/>
</dbReference>
<dbReference type="PROSITE" id="PS50989">
    <property type="entry name" value="COA_CT_CTER"/>
    <property type="match status" value="1"/>
</dbReference>
<dbReference type="EMBL" id="BART01034575">
    <property type="protein sequence ID" value="GAH06125.1"/>
    <property type="molecule type" value="Genomic_DNA"/>
</dbReference>
<comment type="caution">
    <text evidence="12">The sequence shown here is derived from an EMBL/GenBank/DDBJ whole genome shotgun (WGS) entry which is preliminary data.</text>
</comment>